<dbReference type="OrthoDB" id="5298564at2"/>
<comment type="caution">
    <text evidence="3">The sequence shown here is derived from an EMBL/GenBank/DDBJ whole genome shotgun (WGS) entry which is preliminary data.</text>
</comment>
<keyword evidence="2" id="KW-0732">Signal</keyword>
<dbReference type="GO" id="GO:0042597">
    <property type="term" value="C:periplasmic space"/>
    <property type="evidence" value="ECO:0007669"/>
    <property type="project" value="InterPro"/>
</dbReference>
<dbReference type="AlphaFoldDB" id="A0A4S8EWN2"/>
<feature type="chain" id="PRO_5020588438" description="LTXXQ motif family protein" evidence="2">
    <location>
        <begin position="24"/>
        <end position="139"/>
    </location>
</feature>
<name>A0A4S8EWN2_9BURK</name>
<evidence type="ECO:0008006" key="5">
    <source>
        <dbReference type="Google" id="ProtNLM"/>
    </source>
</evidence>
<dbReference type="RefSeq" id="WP_136574183.1">
    <property type="nucleotide sequence ID" value="NZ_STFG01000015.1"/>
</dbReference>
<evidence type="ECO:0000313" key="4">
    <source>
        <dbReference type="Proteomes" id="UP000308917"/>
    </source>
</evidence>
<feature type="signal peptide" evidence="2">
    <location>
        <begin position="1"/>
        <end position="23"/>
    </location>
</feature>
<keyword evidence="4" id="KW-1185">Reference proteome</keyword>
<evidence type="ECO:0000256" key="2">
    <source>
        <dbReference type="SAM" id="SignalP"/>
    </source>
</evidence>
<dbReference type="EMBL" id="STFG01000015">
    <property type="protein sequence ID" value="THT99289.1"/>
    <property type="molecule type" value="Genomic_DNA"/>
</dbReference>
<feature type="compositionally biased region" description="Basic and acidic residues" evidence="1">
    <location>
        <begin position="121"/>
        <end position="139"/>
    </location>
</feature>
<dbReference type="Proteomes" id="UP000308917">
    <property type="component" value="Unassembled WGS sequence"/>
</dbReference>
<feature type="region of interest" description="Disordered" evidence="1">
    <location>
        <begin position="120"/>
        <end position="139"/>
    </location>
</feature>
<organism evidence="3 4">
    <name type="scientific">Lampropedia puyangensis</name>
    <dbReference type="NCBI Taxonomy" id="1330072"/>
    <lineage>
        <taxon>Bacteria</taxon>
        <taxon>Pseudomonadati</taxon>
        <taxon>Pseudomonadota</taxon>
        <taxon>Betaproteobacteria</taxon>
        <taxon>Burkholderiales</taxon>
        <taxon>Comamonadaceae</taxon>
        <taxon>Lampropedia</taxon>
    </lineage>
</organism>
<evidence type="ECO:0000256" key="1">
    <source>
        <dbReference type="SAM" id="MobiDB-lite"/>
    </source>
</evidence>
<gene>
    <name evidence="3" type="ORF">E9531_12895</name>
</gene>
<evidence type="ECO:0000313" key="3">
    <source>
        <dbReference type="EMBL" id="THT99289.1"/>
    </source>
</evidence>
<proteinExistence type="predicted"/>
<accession>A0A4S8EWN2</accession>
<dbReference type="Pfam" id="PF07813">
    <property type="entry name" value="LTXXQ"/>
    <property type="match status" value="1"/>
</dbReference>
<feature type="region of interest" description="Disordered" evidence="1">
    <location>
        <begin position="84"/>
        <end position="103"/>
    </location>
</feature>
<reference evidence="3 4" key="1">
    <citation type="journal article" date="2015" name="Antonie Van Leeuwenhoek">
        <title>Lampropedia puyangensis sp. nov., isolated from symptomatic bark of Populus ? euramericana canker and emended description of Lampropedia hyalina (Ehrenberg 1832) Lee et al. 2004.</title>
        <authorList>
            <person name="Li Y."/>
            <person name="Wang T."/>
            <person name="Piao C.G."/>
            <person name="Wang L.F."/>
            <person name="Tian G.Z."/>
            <person name="Zhu T.H."/>
            <person name="Guo M.W."/>
        </authorList>
    </citation>
    <scope>NUCLEOTIDE SEQUENCE [LARGE SCALE GENOMIC DNA]</scope>
    <source>
        <strain evidence="3 4">2-bin</strain>
    </source>
</reference>
<dbReference type="InterPro" id="IPR012899">
    <property type="entry name" value="LTXXQ"/>
</dbReference>
<protein>
    <recommendedName>
        <fullName evidence="5">LTXXQ motif family protein</fullName>
    </recommendedName>
</protein>
<sequence length="139" mass="15273">MTTSLRTWFAASALALSALAAQAQTSDANAAAPHPAAAHAERIAQLKEKLNLSPNQQGAWEQYQSAMKPAERPNGPREVKPALTEKQKTQMHQRMQAEHQTREAATQAFYAQLTPTQQKIFDAEAPKPGPHREGKKHAE</sequence>